<feature type="compositionally biased region" description="Low complexity" evidence="1">
    <location>
        <begin position="12"/>
        <end position="27"/>
    </location>
</feature>
<gene>
    <name evidence="3" type="ORF">Pla163_07240</name>
</gene>
<dbReference type="CDD" id="cd02042">
    <property type="entry name" value="ParAB_family"/>
    <property type="match status" value="1"/>
</dbReference>
<dbReference type="PANTHER" id="PTHR13696">
    <property type="entry name" value="P-LOOP CONTAINING NUCLEOSIDE TRIPHOSPHATE HYDROLASE"/>
    <property type="match status" value="1"/>
</dbReference>
<accession>A0A518CWM9</accession>
<sequence>MPTVEHLHETESSTGAASSSERAGSNSPLRGGGPVWTFANQKGGCGKTTTAVHLAGALAAAGEQVLLIDMDPQAHATMALGRASSPGSSIGDVLMGERRLDDVLQQVSEQVWLAPAAGDLARFERAASERPDPERALRRALGTMQTPFDWVLVDCPPRADGILTANAVVASTTVLLVVETGAFSLQGALKARGLLEDMADALEVPLEMRVVATIFDRELEFAREVLVAMQARFGELLFDTTVRSDRRLREAAGYGAFVQDLAPESEACDDFRALAEEARAHVRRTSAARS</sequence>
<dbReference type="AlphaFoldDB" id="A0A518CWM9"/>
<dbReference type="Pfam" id="PF13614">
    <property type="entry name" value="AAA_31"/>
    <property type="match status" value="1"/>
</dbReference>
<dbReference type="EMBL" id="CP036290">
    <property type="protein sequence ID" value="QDU83625.1"/>
    <property type="molecule type" value="Genomic_DNA"/>
</dbReference>
<dbReference type="Proteomes" id="UP000319342">
    <property type="component" value="Chromosome"/>
</dbReference>
<name>A0A518CWM9_9BACT</name>
<feature type="compositionally biased region" description="Basic and acidic residues" evidence="1">
    <location>
        <begin position="1"/>
        <end position="11"/>
    </location>
</feature>
<reference evidence="3 4" key="1">
    <citation type="submission" date="2019-02" db="EMBL/GenBank/DDBJ databases">
        <title>Deep-cultivation of Planctomycetes and their phenomic and genomic characterization uncovers novel biology.</title>
        <authorList>
            <person name="Wiegand S."/>
            <person name="Jogler M."/>
            <person name="Boedeker C."/>
            <person name="Pinto D."/>
            <person name="Vollmers J."/>
            <person name="Rivas-Marin E."/>
            <person name="Kohn T."/>
            <person name="Peeters S.H."/>
            <person name="Heuer A."/>
            <person name="Rast P."/>
            <person name="Oberbeckmann S."/>
            <person name="Bunk B."/>
            <person name="Jeske O."/>
            <person name="Meyerdierks A."/>
            <person name="Storesund J.E."/>
            <person name="Kallscheuer N."/>
            <person name="Luecker S."/>
            <person name="Lage O.M."/>
            <person name="Pohl T."/>
            <person name="Merkel B.J."/>
            <person name="Hornburger P."/>
            <person name="Mueller R.-W."/>
            <person name="Bruemmer F."/>
            <person name="Labrenz M."/>
            <person name="Spormann A.M."/>
            <person name="Op den Camp H."/>
            <person name="Overmann J."/>
            <person name="Amann R."/>
            <person name="Jetten M.S.M."/>
            <person name="Mascher T."/>
            <person name="Medema M.H."/>
            <person name="Devos D.P."/>
            <person name="Kaster A.-K."/>
            <person name="Ovreas L."/>
            <person name="Rohde M."/>
            <person name="Galperin M.Y."/>
            <person name="Jogler C."/>
        </authorList>
    </citation>
    <scope>NUCLEOTIDE SEQUENCE [LARGE SCALE GENOMIC DNA]</scope>
    <source>
        <strain evidence="3 4">Pla163</strain>
    </source>
</reference>
<evidence type="ECO:0000313" key="4">
    <source>
        <dbReference type="Proteomes" id="UP000319342"/>
    </source>
</evidence>
<dbReference type="InterPro" id="IPR027417">
    <property type="entry name" value="P-loop_NTPase"/>
</dbReference>
<dbReference type="InterPro" id="IPR050678">
    <property type="entry name" value="DNA_Partitioning_ATPase"/>
</dbReference>
<feature type="region of interest" description="Disordered" evidence="1">
    <location>
        <begin position="1"/>
        <end position="35"/>
    </location>
</feature>
<organism evidence="3 4">
    <name type="scientific">Rohdeia mirabilis</name>
    <dbReference type="NCBI Taxonomy" id="2528008"/>
    <lineage>
        <taxon>Bacteria</taxon>
        <taxon>Pseudomonadati</taxon>
        <taxon>Planctomycetota</taxon>
        <taxon>Planctomycetia</taxon>
        <taxon>Planctomycetia incertae sedis</taxon>
        <taxon>Rohdeia</taxon>
    </lineage>
</organism>
<proteinExistence type="predicted"/>
<evidence type="ECO:0000256" key="1">
    <source>
        <dbReference type="SAM" id="MobiDB-lite"/>
    </source>
</evidence>
<evidence type="ECO:0000259" key="2">
    <source>
        <dbReference type="Pfam" id="PF13614"/>
    </source>
</evidence>
<dbReference type="SUPFAM" id="SSF52540">
    <property type="entry name" value="P-loop containing nucleoside triphosphate hydrolases"/>
    <property type="match status" value="1"/>
</dbReference>
<feature type="domain" description="AAA" evidence="2">
    <location>
        <begin position="37"/>
        <end position="190"/>
    </location>
</feature>
<dbReference type="PANTHER" id="PTHR13696:SF52">
    <property type="entry name" value="PARA FAMILY PROTEIN CT_582"/>
    <property type="match status" value="1"/>
</dbReference>
<evidence type="ECO:0000313" key="3">
    <source>
        <dbReference type="EMBL" id="QDU83625.1"/>
    </source>
</evidence>
<keyword evidence="4" id="KW-1185">Reference proteome</keyword>
<protein>
    <submittedName>
        <fullName evidence="3">Soj-like protein</fullName>
    </submittedName>
</protein>
<dbReference type="Gene3D" id="3.40.50.300">
    <property type="entry name" value="P-loop containing nucleotide triphosphate hydrolases"/>
    <property type="match status" value="1"/>
</dbReference>
<dbReference type="InterPro" id="IPR025669">
    <property type="entry name" value="AAA_dom"/>
</dbReference>